<dbReference type="PANTHER" id="PTHR21248">
    <property type="entry name" value="CARDIOLIPIN SYNTHASE"/>
    <property type="match status" value="1"/>
</dbReference>
<dbReference type="KEGG" id="grc:GI584_21045"/>
<evidence type="ECO:0000313" key="3">
    <source>
        <dbReference type="EMBL" id="QGH36379.1"/>
    </source>
</evidence>
<proteinExistence type="predicted"/>
<gene>
    <name evidence="3" type="ORF">GI584_21045</name>
</gene>
<dbReference type="PANTHER" id="PTHR21248:SF7">
    <property type="entry name" value="MINOR CARDIOLIPIN SYNTHASE CLSB"/>
    <property type="match status" value="1"/>
</dbReference>
<keyword evidence="4" id="KW-1185">Reference proteome</keyword>
<dbReference type="PROSITE" id="PS50035">
    <property type="entry name" value="PLD"/>
    <property type="match status" value="2"/>
</dbReference>
<dbReference type="CDD" id="cd09112">
    <property type="entry name" value="PLDc_CLS_2"/>
    <property type="match status" value="1"/>
</dbReference>
<feature type="domain" description="PLD phosphodiesterase" evidence="2">
    <location>
        <begin position="152"/>
        <end position="179"/>
    </location>
</feature>
<feature type="transmembrane region" description="Helical" evidence="1">
    <location>
        <begin position="22"/>
        <end position="45"/>
    </location>
</feature>
<dbReference type="CDD" id="cd09110">
    <property type="entry name" value="PLDc_CLS_1"/>
    <property type="match status" value="1"/>
</dbReference>
<keyword evidence="1" id="KW-0812">Transmembrane</keyword>
<dbReference type="SUPFAM" id="SSF56024">
    <property type="entry name" value="Phospholipase D/nuclease"/>
    <property type="match status" value="2"/>
</dbReference>
<dbReference type="InterPro" id="IPR025202">
    <property type="entry name" value="PLD-like_dom"/>
</dbReference>
<dbReference type="Proteomes" id="UP000339690">
    <property type="component" value="Chromosome"/>
</dbReference>
<reference evidence="3 4" key="1">
    <citation type="submission" date="2019-11" db="EMBL/GenBank/DDBJ databases">
        <title>Gracilibacillus salitolerans sp. nov., a moderate halophile isolated from a saline soil in northwest China.</title>
        <authorList>
            <person name="Gan L."/>
        </authorList>
    </citation>
    <scope>NUCLEOTIDE SEQUENCE [LARGE SCALE GENOMIC DNA]</scope>
    <source>
        <strain evidence="3 4">SCU50</strain>
    </source>
</reference>
<keyword evidence="1" id="KW-0472">Membrane</keyword>
<organism evidence="3 4">
    <name type="scientific">Gracilibacillus salitolerans</name>
    <dbReference type="NCBI Taxonomy" id="2663022"/>
    <lineage>
        <taxon>Bacteria</taxon>
        <taxon>Bacillati</taxon>
        <taxon>Bacillota</taxon>
        <taxon>Bacilli</taxon>
        <taxon>Bacillales</taxon>
        <taxon>Bacillaceae</taxon>
        <taxon>Gracilibacillus</taxon>
    </lineage>
</organism>
<protein>
    <submittedName>
        <fullName evidence="3">Cardiolipin synthase</fullName>
    </submittedName>
</protein>
<dbReference type="EMBL" id="CP045915">
    <property type="protein sequence ID" value="QGH36379.1"/>
    <property type="molecule type" value="Genomic_DNA"/>
</dbReference>
<dbReference type="GO" id="GO:0032049">
    <property type="term" value="P:cardiolipin biosynthetic process"/>
    <property type="evidence" value="ECO:0007669"/>
    <property type="project" value="UniProtKB-ARBA"/>
</dbReference>
<dbReference type="InterPro" id="IPR001736">
    <property type="entry name" value="PLipase_D/transphosphatidylase"/>
</dbReference>
<keyword evidence="1" id="KW-1133">Transmembrane helix</keyword>
<evidence type="ECO:0000313" key="4">
    <source>
        <dbReference type="Proteomes" id="UP000339690"/>
    </source>
</evidence>
<dbReference type="AlphaFoldDB" id="A0A5Q2TN37"/>
<evidence type="ECO:0000256" key="1">
    <source>
        <dbReference type="SAM" id="Phobius"/>
    </source>
</evidence>
<dbReference type="Pfam" id="PF13091">
    <property type="entry name" value="PLDc_2"/>
    <property type="match status" value="2"/>
</dbReference>
<feature type="domain" description="PLD phosphodiesterase" evidence="2">
    <location>
        <begin position="313"/>
        <end position="340"/>
    </location>
</feature>
<sequence>MLLMMLTFFGYSNNKEMRETKYMLWIIILFILLLIIDFQLGRFLVSKRNKSQNWRTTAEEVELFADGNSLFEAMLSDIEKATESIDIQFFIIRNDRISNQFYTLLAHKHEEGVRVRLLADWMGSFKFREKWLDQKVFMRKMNPPRIPFFYHLQQRNHRKVLVIDQKISYFGGFNLGNEYVGKDVLLGKWRDYHFRMVGEIGEVLQQSFAIDWGETNKGQISQTGDVKVLATEGDVLEKELLHYMENTKESIEIGSPYFIPTRKLEQALIDALARGVDVTIMVPDKSDHIIAKAAALPYLRKMKEHGATIYLYVDGFFHAKVLFFDRKTCDAGTANFDRRSLQLNQELNLIVSHEHPIYHEIRKAFEADIKTSKKITDTWLNHQPLYIRTLSWISFPFRIFL</sequence>
<name>A0A5Q2TN37_9BACI</name>
<evidence type="ECO:0000259" key="2">
    <source>
        <dbReference type="PROSITE" id="PS50035"/>
    </source>
</evidence>
<accession>A0A5Q2TN37</accession>
<dbReference type="SMART" id="SM00155">
    <property type="entry name" value="PLDc"/>
    <property type="match status" value="2"/>
</dbReference>
<dbReference type="Gene3D" id="3.30.870.10">
    <property type="entry name" value="Endonuclease Chain A"/>
    <property type="match status" value="2"/>
</dbReference>
<dbReference type="GO" id="GO:0030572">
    <property type="term" value="F:phosphatidyltransferase activity"/>
    <property type="evidence" value="ECO:0007669"/>
    <property type="project" value="UniProtKB-ARBA"/>
</dbReference>